<organism evidence="2 3">
    <name type="scientific">Marivirga salinarum</name>
    <dbReference type="NCBI Taxonomy" id="3059078"/>
    <lineage>
        <taxon>Bacteria</taxon>
        <taxon>Pseudomonadati</taxon>
        <taxon>Bacteroidota</taxon>
        <taxon>Cytophagia</taxon>
        <taxon>Cytophagales</taxon>
        <taxon>Marivirgaceae</taxon>
        <taxon>Marivirga</taxon>
    </lineage>
</organism>
<dbReference type="KEGG" id="msaa:QYS49_06895"/>
<keyword evidence="1" id="KW-0732">Signal</keyword>
<dbReference type="InterPro" id="IPR032710">
    <property type="entry name" value="NTF2-like_dom_sf"/>
</dbReference>
<dbReference type="SUPFAM" id="SSF54427">
    <property type="entry name" value="NTF2-like"/>
    <property type="match status" value="1"/>
</dbReference>
<gene>
    <name evidence="2" type="ORF">QYS49_06895</name>
</gene>
<keyword evidence="3" id="KW-1185">Reference proteome</keyword>
<dbReference type="Gene3D" id="3.10.450.50">
    <property type="match status" value="1"/>
</dbReference>
<evidence type="ECO:0000313" key="3">
    <source>
        <dbReference type="Proteomes" id="UP001230496"/>
    </source>
</evidence>
<dbReference type="EMBL" id="CP129971">
    <property type="protein sequence ID" value="WKK76961.1"/>
    <property type="molecule type" value="Genomic_DNA"/>
</dbReference>
<reference evidence="2 3" key="1">
    <citation type="submission" date="2023-08" db="EMBL/GenBank/DDBJ databases">
        <title>Comparative genomics and taxonomic characterization of three novel marine species of genus Marivirga.</title>
        <authorList>
            <person name="Muhammad N."/>
            <person name="Kim S.-G."/>
        </authorList>
    </citation>
    <scope>NUCLEOTIDE SEQUENCE [LARGE SCALE GENOMIC DNA]</scope>
    <source>
        <strain evidence="2 3">BDSF4-3</strain>
    </source>
</reference>
<proteinExistence type="predicted"/>
<evidence type="ECO:0008006" key="4">
    <source>
        <dbReference type="Google" id="ProtNLM"/>
    </source>
</evidence>
<protein>
    <recommendedName>
        <fullName evidence="4">DUF4440 domain-containing protein</fullName>
    </recommendedName>
</protein>
<feature type="signal peptide" evidence="1">
    <location>
        <begin position="1"/>
        <end position="20"/>
    </location>
</feature>
<dbReference type="Proteomes" id="UP001230496">
    <property type="component" value="Chromosome"/>
</dbReference>
<dbReference type="AlphaFoldDB" id="A0AA49JBW5"/>
<feature type="chain" id="PRO_5041314634" description="DUF4440 domain-containing protein" evidence="1">
    <location>
        <begin position="21"/>
        <end position="170"/>
    </location>
</feature>
<accession>A0AA49JBW5</accession>
<dbReference type="RefSeq" id="WP_308350015.1">
    <property type="nucleotide sequence ID" value="NZ_CP129971.1"/>
</dbReference>
<name>A0AA49JBW5_9BACT</name>
<evidence type="ECO:0000256" key="1">
    <source>
        <dbReference type="SAM" id="SignalP"/>
    </source>
</evidence>
<sequence>MTKFLKLYFLLIFISSSSYAQNYQKDVQSIESIMTALTEVISGSADEERDWERFKYLFSENAKLIPTQKSESGDVAYNYWTPQEYVDMYKKNRGGTAFYEQELYRITESFGNIAHCFSTYAVRTEENGAIERRGINSIQLLKAKDRWYIMNVFWSNESDEEKLPQKYLSN</sequence>
<evidence type="ECO:0000313" key="2">
    <source>
        <dbReference type="EMBL" id="WKK76961.1"/>
    </source>
</evidence>